<gene>
    <name evidence="1" type="ORF">V1477_015756</name>
</gene>
<dbReference type="Proteomes" id="UP001607303">
    <property type="component" value="Unassembled WGS sequence"/>
</dbReference>
<dbReference type="AlphaFoldDB" id="A0ABD2BBA5"/>
<proteinExistence type="predicted"/>
<protein>
    <recommendedName>
        <fullName evidence="3">Maturase K</fullName>
    </recommendedName>
</protein>
<keyword evidence="2" id="KW-1185">Reference proteome</keyword>
<evidence type="ECO:0000313" key="1">
    <source>
        <dbReference type="EMBL" id="KAL2729945.1"/>
    </source>
</evidence>
<accession>A0ABD2BBA5</accession>
<sequence>MFIERTAMRTRRNSKQNSTSNCRLYCRHEWENTPTTLFHSKTKQINERYNNILTLPLLYYLRRMFTGKLRCVLFEIPNKTQLVTVGPLILSSRNIERMSDIIIYLHYIFSITCGECLLRDLRCVLFEIPNKTQLVTVGPLILSSRNERYNNILTLPLLYYLRRMFTGKLRCVLFEIPNKTQLVTVGPLILSSRNERYNNILTLPLLYYLRRMFTARPAMQCLLRDLRCVLVEIQSKTKLVTVGPLILSSRRYNNIFTLPLLYYLRRTFTARPAMRTLRNSKQNSTSNCLSRSKIRLCCRHEWESIPTWQFKLKIT</sequence>
<comment type="caution">
    <text evidence="1">The sequence shown here is derived from an EMBL/GenBank/DDBJ whole genome shotgun (WGS) entry which is preliminary data.</text>
</comment>
<name>A0ABD2BBA5_VESMC</name>
<organism evidence="1 2">
    <name type="scientific">Vespula maculifrons</name>
    <name type="common">Eastern yellow jacket</name>
    <name type="synonym">Wasp</name>
    <dbReference type="NCBI Taxonomy" id="7453"/>
    <lineage>
        <taxon>Eukaryota</taxon>
        <taxon>Metazoa</taxon>
        <taxon>Ecdysozoa</taxon>
        <taxon>Arthropoda</taxon>
        <taxon>Hexapoda</taxon>
        <taxon>Insecta</taxon>
        <taxon>Pterygota</taxon>
        <taxon>Neoptera</taxon>
        <taxon>Endopterygota</taxon>
        <taxon>Hymenoptera</taxon>
        <taxon>Apocrita</taxon>
        <taxon>Aculeata</taxon>
        <taxon>Vespoidea</taxon>
        <taxon>Vespidae</taxon>
        <taxon>Vespinae</taxon>
        <taxon>Vespula</taxon>
    </lineage>
</organism>
<evidence type="ECO:0008006" key="3">
    <source>
        <dbReference type="Google" id="ProtNLM"/>
    </source>
</evidence>
<reference evidence="1 2" key="1">
    <citation type="journal article" date="2024" name="Ann. Entomol. Soc. Am.">
        <title>Genomic analyses of the southern and eastern yellowjacket wasps (Hymenoptera: Vespidae) reveal evolutionary signatures of social life.</title>
        <authorList>
            <person name="Catto M.A."/>
            <person name="Caine P.B."/>
            <person name="Orr S.E."/>
            <person name="Hunt B.G."/>
            <person name="Goodisman M.A.D."/>
        </authorList>
    </citation>
    <scope>NUCLEOTIDE SEQUENCE [LARGE SCALE GENOMIC DNA]</scope>
    <source>
        <strain evidence="1">232</strain>
        <tissue evidence="1">Head and thorax</tissue>
    </source>
</reference>
<dbReference type="EMBL" id="JAYRBN010000091">
    <property type="protein sequence ID" value="KAL2729945.1"/>
    <property type="molecule type" value="Genomic_DNA"/>
</dbReference>
<evidence type="ECO:0000313" key="2">
    <source>
        <dbReference type="Proteomes" id="UP001607303"/>
    </source>
</evidence>